<evidence type="ECO:0000256" key="1">
    <source>
        <dbReference type="SAM" id="MobiDB-lite"/>
    </source>
</evidence>
<dbReference type="AlphaFoldDB" id="A0AAV5J9S5"/>
<feature type="region of interest" description="Disordered" evidence="1">
    <location>
        <begin position="1"/>
        <end position="147"/>
    </location>
</feature>
<proteinExistence type="predicted"/>
<evidence type="ECO:0000313" key="2">
    <source>
        <dbReference type="EMBL" id="GKV09471.1"/>
    </source>
</evidence>
<name>A0AAV5J9S5_9ROSI</name>
<organism evidence="2 3">
    <name type="scientific">Rubroshorea leprosula</name>
    <dbReference type="NCBI Taxonomy" id="152421"/>
    <lineage>
        <taxon>Eukaryota</taxon>
        <taxon>Viridiplantae</taxon>
        <taxon>Streptophyta</taxon>
        <taxon>Embryophyta</taxon>
        <taxon>Tracheophyta</taxon>
        <taxon>Spermatophyta</taxon>
        <taxon>Magnoliopsida</taxon>
        <taxon>eudicotyledons</taxon>
        <taxon>Gunneridae</taxon>
        <taxon>Pentapetalae</taxon>
        <taxon>rosids</taxon>
        <taxon>malvids</taxon>
        <taxon>Malvales</taxon>
        <taxon>Dipterocarpaceae</taxon>
        <taxon>Rubroshorea</taxon>
    </lineage>
</organism>
<comment type="caution">
    <text evidence="2">The sequence shown here is derived from an EMBL/GenBank/DDBJ whole genome shotgun (WGS) entry which is preliminary data.</text>
</comment>
<feature type="compositionally biased region" description="Polar residues" evidence="1">
    <location>
        <begin position="22"/>
        <end position="40"/>
    </location>
</feature>
<dbReference type="Proteomes" id="UP001054252">
    <property type="component" value="Unassembled WGS sequence"/>
</dbReference>
<feature type="compositionally biased region" description="Polar residues" evidence="1">
    <location>
        <begin position="87"/>
        <end position="100"/>
    </location>
</feature>
<evidence type="ECO:0000313" key="3">
    <source>
        <dbReference type="Proteomes" id="UP001054252"/>
    </source>
</evidence>
<protein>
    <submittedName>
        <fullName evidence="2">Uncharacterized protein</fullName>
    </submittedName>
</protein>
<sequence>MGGTRNQNENEKKQEPFVLKKQPSQNQQLDSARSSNSLSNHVAAGSAEEIPSKPPKKFGTKGEGANSSSTLTKLSNRLNFLKERRNQIANELQNMHPSQGRSEKGKGSEIHQTAQNPEERGTETSQSSHNPDKGAGLEAQTLSNSEI</sequence>
<keyword evidence="3" id="KW-1185">Reference proteome</keyword>
<feature type="compositionally biased region" description="Polar residues" evidence="1">
    <location>
        <begin position="65"/>
        <end position="78"/>
    </location>
</feature>
<gene>
    <name evidence="2" type="ORF">SLEP1_g20965</name>
</gene>
<reference evidence="2 3" key="1">
    <citation type="journal article" date="2021" name="Commun. Biol.">
        <title>The genome of Shorea leprosula (Dipterocarpaceae) highlights the ecological relevance of drought in aseasonal tropical rainforests.</title>
        <authorList>
            <person name="Ng K.K.S."/>
            <person name="Kobayashi M.J."/>
            <person name="Fawcett J.A."/>
            <person name="Hatakeyama M."/>
            <person name="Paape T."/>
            <person name="Ng C.H."/>
            <person name="Ang C.C."/>
            <person name="Tnah L.H."/>
            <person name="Lee C.T."/>
            <person name="Nishiyama T."/>
            <person name="Sese J."/>
            <person name="O'Brien M.J."/>
            <person name="Copetti D."/>
            <person name="Mohd Noor M.I."/>
            <person name="Ong R.C."/>
            <person name="Putra M."/>
            <person name="Sireger I.Z."/>
            <person name="Indrioko S."/>
            <person name="Kosugi Y."/>
            <person name="Izuno A."/>
            <person name="Isagi Y."/>
            <person name="Lee S.L."/>
            <person name="Shimizu K.K."/>
        </authorList>
    </citation>
    <scope>NUCLEOTIDE SEQUENCE [LARGE SCALE GENOMIC DNA]</scope>
    <source>
        <strain evidence="2">214</strain>
    </source>
</reference>
<dbReference type="EMBL" id="BPVZ01000030">
    <property type="protein sequence ID" value="GKV09471.1"/>
    <property type="molecule type" value="Genomic_DNA"/>
</dbReference>
<accession>A0AAV5J9S5</accession>